<evidence type="ECO:0000313" key="2">
    <source>
        <dbReference type="EMBL" id="DAD37096.1"/>
    </source>
</evidence>
<gene>
    <name evidence="1" type="ORF">HUJ06_007736</name>
    <name evidence="2" type="ORF">HUJ06_007737</name>
</gene>
<dbReference type="EMBL" id="DUZY01000004">
    <property type="protein sequence ID" value="DAD37096.1"/>
    <property type="molecule type" value="Genomic_DNA"/>
</dbReference>
<reference evidence="2 3" key="1">
    <citation type="journal article" date="2020" name="Mol. Biol. Evol.">
        <title>Distinct Expression and Methylation Patterns for Genes with Different Fates following a Single Whole-Genome Duplication in Flowering Plants.</title>
        <authorList>
            <person name="Shi T."/>
            <person name="Rahmani R.S."/>
            <person name="Gugger P.F."/>
            <person name="Wang M."/>
            <person name="Li H."/>
            <person name="Zhang Y."/>
            <person name="Li Z."/>
            <person name="Wang Q."/>
            <person name="Van de Peer Y."/>
            <person name="Marchal K."/>
            <person name="Chen J."/>
        </authorList>
    </citation>
    <scope>NUCLEOTIDE SEQUENCE [LARGE SCALE GENOMIC DNA]</scope>
    <source>
        <tissue evidence="2">Leaf</tissue>
    </source>
</reference>
<evidence type="ECO:0000313" key="3">
    <source>
        <dbReference type="Proteomes" id="UP000607653"/>
    </source>
</evidence>
<proteinExistence type="predicted"/>
<organism evidence="2 3">
    <name type="scientific">Nelumbo nucifera</name>
    <name type="common">Sacred lotus</name>
    <dbReference type="NCBI Taxonomy" id="4432"/>
    <lineage>
        <taxon>Eukaryota</taxon>
        <taxon>Viridiplantae</taxon>
        <taxon>Streptophyta</taxon>
        <taxon>Embryophyta</taxon>
        <taxon>Tracheophyta</taxon>
        <taxon>Spermatophyta</taxon>
        <taxon>Magnoliopsida</taxon>
        <taxon>Proteales</taxon>
        <taxon>Nelumbonaceae</taxon>
        <taxon>Nelumbo</taxon>
    </lineage>
</organism>
<protein>
    <submittedName>
        <fullName evidence="2">Uncharacterized protein</fullName>
    </submittedName>
</protein>
<dbReference type="Proteomes" id="UP000607653">
    <property type="component" value="Unassembled WGS sequence"/>
</dbReference>
<name>A0A822Z275_NELNU</name>
<accession>A0A822Z275</accession>
<dbReference type="AlphaFoldDB" id="A0A822Z275"/>
<comment type="caution">
    <text evidence="2">The sequence shown here is derived from an EMBL/GenBank/DDBJ whole genome shotgun (WGS) entry which is preliminary data.</text>
</comment>
<sequence>MNEAFQLKLAWIFLNQDHRLWVKLLRSKYVHPHYIFPTRLKSNCSRIWRNIYMSILVLKPDLTFKVTMNSSINIWNVPWIIIGNESTVPMGLVDRQVGNILFNDLMDSKGN</sequence>
<keyword evidence="3" id="KW-1185">Reference proteome</keyword>
<dbReference type="EMBL" id="DUZY01000004">
    <property type="protein sequence ID" value="DAD37095.1"/>
    <property type="molecule type" value="Genomic_DNA"/>
</dbReference>
<evidence type="ECO:0000313" key="1">
    <source>
        <dbReference type="EMBL" id="DAD37095.1"/>
    </source>
</evidence>